<feature type="domain" description="VOC" evidence="1">
    <location>
        <begin position="11"/>
        <end position="144"/>
    </location>
</feature>
<evidence type="ECO:0000313" key="2">
    <source>
        <dbReference type="EMBL" id="KXX75071.1"/>
    </source>
</evidence>
<gene>
    <name evidence="2" type="ORF">MMYC01_208928</name>
</gene>
<proteinExistence type="predicted"/>
<evidence type="ECO:0000313" key="3">
    <source>
        <dbReference type="Proteomes" id="UP000078237"/>
    </source>
</evidence>
<keyword evidence="3" id="KW-1185">Reference proteome</keyword>
<reference evidence="2 3" key="1">
    <citation type="journal article" date="2016" name="Genome Announc.">
        <title>Genome Sequence of Madurella mycetomatis mm55, Isolated from a Human Mycetoma Case in Sudan.</title>
        <authorList>
            <person name="Smit S."/>
            <person name="Derks M.F."/>
            <person name="Bervoets S."/>
            <person name="Fahal A."/>
            <person name="van Leeuwen W."/>
            <person name="van Belkum A."/>
            <person name="van de Sande W.W."/>
        </authorList>
    </citation>
    <scope>NUCLEOTIDE SEQUENCE [LARGE SCALE GENOMIC DNA]</scope>
    <source>
        <strain evidence="3">mm55</strain>
    </source>
</reference>
<sequence>MSSSAEPTDPPTFFINLPTTSLPASTAFYTSLDFYHVKTWSDDKTAAFRLPSPNSSICLMLHTHPRMKEFMRPSASIADAHTTTEALFTVMCQTREEVDSWLSKAKEAGGVLDPYKLPGHGEEMGMYSRSWADLDGHVWEACAMVKPCE</sequence>
<dbReference type="VEuPathDB" id="FungiDB:MMYC01_208928"/>
<dbReference type="PANTHER" id="PTHR36503:SF2">
    <property type="entry name" value="BLR2408 PROTEIN"/>
    <property type="match status" value="1"/>
</dbReference>
<dbReference type="EMBL" id="LCTW02000296">
    <property type="protein sequence ID" value="KXX75071.1"/>
    <property type="molecule type" value="Genomic_DNA"/>
</dbReference>
<organism evidence="2 3">
    <name type="scientific">Madurella mycetomatis</name>
    <dbReference type="NCBI Taxonomy" id="100816"/>
    <lineage>
        <taxon>Eukaryota</taxon>
        <taxon>Fungi</taxon>
        <taxon>Dikarya</taxon>
        <taxon>Ascomycota</taxon>
        <taxon>Pezizomycotina</taxon>
        <taxon>Sordariomycetes</taxon>
        <taxon>Sordariomycetidae</taxon>
        <taxon>Sordariales</taxon>
        <taxon>Sordariales incertae sedis</taxon>
        <taxon>Madurella</taxon>
    </lineage>
</organism>
<protein>
    <recommendedName>
        <fullName evidence="1">VOC domain-containing protein</fullName>
    </recommendedName>
</protein>
<dbReference type="PROSITE" id="PS51819">
    <property type="entry name" value="VOC"/>
    <property type="match status" value="1"/>
</dbReference>
<dbReference type="OrthoDB" id="4181370at2759"/>
<dbReference type="Gene3D" id="3.10.180.10">
    <property type="entry name" value="2,3-Dihydroxybiphenyl 1,2-Dioxygenase, domain 1"/>
    <property type="match status" value="1"/>
</dbReference>
<dbReference type="Pfam" id="PF00903">
    <property type="entry name" value="Glyoxalase"/>
    <property type="match status" value="1"/>
</dbReference>
<evidence type="ECO:0000259" key="1">
    <source>
        <dbReference type="PROSITE" id="PS51819"/>
    </source>
</evidence>
<dbReference type="AlphaFoldDB" id="A0A175VV88"/>
<name>A0A175VV88_9PEZI</name>
<comment type="caution">
    <text evidence="2">The sequence shown here is derived from an EMBL/GenBank/DDBJ whole genome shotgun (WGS) entry which is preliminary data.</text>
</comment>
<dbReference type="InterPro" id="IPR004360">
    <property type="entry name" value="Glyas_Fos-R_dOase_dom"/>
</dbReference>
<dbReference type="InterPro" id="IPR037523">
    <property type="entry name" value="VOC_core"/>
</dbReference>
<accession>A0A175VV88</accession>
<dbReference type="InterPro" id="IPR029068">
    <property type="entry name" value="Glyas_Bleomycin-R_OHBP_Dase"/>
</dbReference>
<dbReference type="PANTHER" id="PTHR36503">
    <property type="entry name" value="BLR2520 PROTEIN"/>
    <property type="match status" value="1"/>
</dbReference>
<dbReference type="SUPFAM" id="SSF54593">
    <property type="entry name" value="Glyoxalase/Bleomycin resistance protein/Dihydroxybiphenyl dioxygenase"/>
    <property type="match status" value="1"/>
</dbReference>
<dbReference type="Proteomes" id="UP000078237">
    <property type="component" value="Unassembled WGS sequence"/>
</dbReference>